<name>A0AAE0CKJ1_9ROSI</name>
<sequence length="144" mass="16615">MSWQTLSGSSTPECITVAQLKISHVSDMVLSGHFCHHILLRECHVKNTDYNVSSLWYHVGNGLIRFYPVELFLVSELAFGEYSESNLELFKRKNSRLRRIYFQSSKVKVKMIVDWFRNLGPNNKISDDEDVAKLASFKKLPTCV</sequence>
<evidence type="ECO:0000313" key="2">
    <source>
        <dbReference type="Proteomes" id="UP001280121"/>
    </source>
</evidence>
<organism evidence="1 2">
    <name type="scientific">Dipteronia dyeriana</name>
    <dbReference type="NCBI Taxonomy" id="168575"/>
    <lineage>
        <taxon>Eukaryota</taxon>
        <taxon>Viridiplantae</taxon>
        <taxon>Streptophyta</taxon>
        <taxon>Embryophyta</taxon>
        <taxon>Tracheophyta</taxon>
        <taxon>Spermatophyta</taxon>
        <taxon>Magnoliopsida</taxon>
        <taxon>eudicotyledons</taxon>
        <taxon>Gunneridae</taxon>
        <taxon>Pentapetalae</taxon>
        <taxon>rosids</taxon>
        <taxon>malvids</taxon>
        <taxon>Sapindales</taxon>
        <taxon>Sapindaceae</taxon>
        <taxon>Hippocastanoideae</taxon>
        <taxon>Acereae</taxon>
        <taxon>Dipteronia</taxon>
    </lineage>
</organism>
<reference evidence="1" key="1">
    <citation type="journal article" date="2023" name="Plant J.">
        <title>Genome sequences and population genomics provide insights into the demographic history, inbreeding, and mutation load of two 'living fossil' tree species of Dipteronia.</title>
        <authorList>
            <person name="Feng Y."/>
            <person name="Comes H.P."/>
            <person name="Chen J."/>
            <person name="Zhu S."/>
            <person name="Lu R."/>
            <person name="Zhang X."/>
            <person name="Li P."/>
            <person name="Qiu J."/>
            <person name="Olsen K.M."/>
            <person name="Qiu Y."/>
        </authorList>
    </citation>
    <scope>NUCLEOTIDE SEQUENCE</scope>
    <source>
        <strain evidence="1">KIB01</strain>
    </source>
</reference>
<protein>
    <submittedName>
        <fullName evidence="1">Uncharacterized protein</fullName>
    </submittedName>
</protein>
<dbReference type="Proteomes" id="UP001280121">
    <property type="component" value="Unassembled WGS sequence"/>
</dbReference>
<dbReference type="AlphaFoldDB" id="A0AAE0CKJ1"/>
<evidence type="ECO:0000313" key="1">
    <source>
        <dbReference type="EMBL" id="KAK2654506.1"/>
    </source>
</evidence>
<comment type="caution">
    <text evidence="1">The sequence shown here is derived from an EMBL/GenBank/DDBJ whole genome shotgun (WGS) entry which is preliminary data.</text>
</comment>
<dbReference type="EMBL" id="JANJYI010000004">
    <property type="protein sequence ID" value="KAK2654506.1"/>
    <property type="molecule type" value="Genomic_DNA"/>
</dbReference>
<gene>
    <name evidence="1" type="ORF">Ddye_014362</name>
</gene>
<keyword evidence="2" id="KW-1185">Reference proteome</keyword>
<proteinExistence type="predicted"/>
<accession>A0AAE0CKJ1</accession>